<dbReference type="PANTHER" id="PTHR24171:SF10">
    <property type="entry name" value="ANKYRIN REPEAT DOMAIN-CONTAINING PROTEIN 29-LIKE"/>
    <property type="match status" value="1"/>
</dbReference>
<feature type="repeat" description="ANK" evidence="5">
    <location>
        <begin position="77"/>
        <end position="109"/>
    </location>
</feature>
<dbReference type="PROSITE" id="PS50011">
    <property type="entry name" value="PROTEIN_KINASE_DOM"/>
    <property type="match status" value="1"/>
</dbReference>
<name>A0AB34JRY1_PRYPA</name>
<feature type="repeat" description="ANK" evidence="5">
    <location>
        <begin position="44"/>
        <end position="76"/>
    </location>
</feature>
<dbReference type="InterPro" id="IPR036770">
    <property type="entry name" value="Ankyrin_rpt-contain_sf"/>
</dbReference>
<evidence type="ECO:0000259" key="8">
    <source>
        <dbReference type="PROSITE" id="PS50011"/>
    </source>
</evidence>
<dbReference type="Gene3D" id="3.30.200.20">
    <property type="entry name" value="Phosphorylase Kinase, domain 1"/>
    <property type="match status" value="1"/>
</dbReference>
<dbReference type="PROSITE" id="PS00108">
    <property type="entry name" value="PROTEIN_KINASE_ST"/>
    <property type="match status" value="1"/>
</dbReference>
<protein>
    <recommendedName>
        <fullName evidence="8">Protein kinase domain-containing protein</fullName>
    </recommendedName>
</protein>
<gene>
    <name evidence="9" type="ORF">AB1Y20_018345</name>
</gene>
<dbReference type="AlphaFoldDB" id="A0AB34JRY1"/>
<proteinExistence type="predicted"/>
<feature type="domain" description="Protein kinase" evidence="8">
    <location>
        <begin position="302"/>
        <end position="577"/>
    </location>
</feature>
<feature type="binding site" evidence="6">
    <location>
        <position position="335"/>
    </location>
    <ligand>
        <name>ATP</name>
        <dbReference type="ChEBI" id="CHEBI:30616"/>
    </ligand>
</feature>
<evidence type="ECO:0000313" key="10">
    <source>
        <dbReference type="Proteomes" id="UP001515480"/>
    </source>
</evidence>
<dbReference type="InterPro" id="IPR011009">
    <property type="entry name" value="Kinase-like_dom_sf"/>
</dbReference>
<dbReference type="Gene3D" id="1.25.40.20">
    <property type="entry name" value="Ankyrin repeat-containing domain"/>
    <property type="match status" value="3"/>
</dbReference>
<dbReference type="Gene3D" id="1.10.510.10">
    <property type="entry name" value="Transferase(Phosphotransferase) domain 1"/>
    <property type="match status" value="1"/>
</dbReference>
<feature type="repeat" description="ANK" evidence="5">
    <location>
        <begin position="143"/>
        <end position="175"/>
    </location>
</feature>
<keyword evidence="4 5" id="KW-0040">ANK repeat</keyword>
<feature type="repeat" description="ANK" evidence="5">
    <location>
        <begin position="110"/>
        <end position="142"/>
    </location>
</feature>
<reference evidence="9 10" key="1">
    <citation type="journal article" date="2024" name="Science">
        <title>Giant polyketide synthase enzymes in the biosynthesis of giant marine polyether toxins.</title>
        <authorList>
            <person name="Fallon T.R."/>
            <person name="Shende V.V."/>
            <person name="Wierzbicki I.H."/>
            <person name="Pendleton A.L."/>
            <person name="Watervoot N.F."/>
            <person name="Auber R.P."/>
            <person name="Gonzalez D.J."/>
            <person name="Wisecaver J.H."/>
            <person name="Moore B.S."/>
        </authorList>
    </citation>
    <scope>NUCLEOTIDE SEQUENCE [LARGE SCALE GENOMIC DNA]</scope>
    <source>
        <strain evidence="9 10">12B1</strain>
    </source>
</reference>
<dbReference type="SUPFAM" id="SSF56112">
    <property type="entry name" value="Protein kinase-like (PK-like)"/>
    <property type="match status" value="1"/>
</dbReference>
<feature type="region of interest" description="Disordered" evidence="7">
    <location>
        <begin position="226"/>
        <end position="278"/>
    </location>
</feature>
<dbReference type="PROSITE" id="PS50088">
    <property type="entry name" value="ANK_REPEAT"/>
    <property type="match status" value="4"/>
</dbReference>
<keyword evidence="3 6" id="KW-0067">ATP-binding</keyword>
<keyword evidence="10" id="KW-1185">Reference proteome</keyword>
<dbReference type="PROSITE" id="PS00107">
    <property type="entry name" value="PROTEIN_KINASE_ATP"/>
    <property type="match status" value="1"/>
</dbReference>
<dbReference type="Pfam" id="PF00069">
    <property type="entry name" value="Pkinase"/>
    <property type="match status" value="1"/>
</dbReference>
<evidence type="ECO:0000256" key="6">
    <source>
        <dbReference type="PROSITE-ProRule" id="PRU10141"/>
    </source>
</evidence>
<dbReference type="InterPro" id="IPR017441">
    <property type="entry name" value="Protein_kinase_ATP_BS"/>
</dbReference>
<dbReference type="Pfam" id="PF12796">
    <property type="entry name" value="Ank_2"/>
    <property type="match status" value="2"/>
</dbReference>
<dbReference type="Proteomes" id="UP001515480">
    <property type="component" value="Unassembled WGS sequence"/>
</dbReference>
<organism evidence="9 10">
    <name type="scientific">Prymnesium parvum</name>
    <name type="common">Toxic golden alga</name>
    <dbReference type="NCBI Taxonomy" id="97485"/>
    <lineage>
        <taxon>Eukaryota</taxon>
        <taxon>Haptista</taxon>
        <taxon>Haptophyta</taxon>
        <taxon>Prymnesiophyceae</taxon>
        <taxon>Prymnesiales</taxon>
        <taxon>Prymnesiaceae</taxon>
        <taxon>Prymnesium</taxon>
    </lineage>
</organism>
<evidence type="ECO:0000256" key="5">
    <source>
        <dbReference type="PROSITE-ProRule" id="PRU00023"/>
    </source>
</evidence>
<feature type="compositionally biased region" description="Basic and acidic residues" evidence="7">
    <location>
        <begin position="235"/>
        <end position="278"/>
    </location>
</feature>
<dbReference type="InterPro" id="IPR000719">
    <property type="entry name" value="Prot_kinase_dom"/>
</dbReference>
<dbReference type="InterPro" id="IPR008271">
    <property type="entry name" value="Ser/Thr_kinase_AS"/>
</dbReference>
<dbReference type="SMART" id="SM00248">
    <property type="entry name" value="ANK"/>
    <property type="match status" value="5"/>
</dbReference>
<dbReference type="InterPro" id="IPR002110">
    <property type="entry name" value="Ankyrin_rpt"/>
</dbReference>
<comment type="caution">
    <text evidence="9">The sequence shown here is derived from an EMBL/GenBank/DDBJ whole genome shotgun (WGS) entry which is preliminary data.</text>
</comment>
<dbReference type="PIRSF" id="PIRSF000654">
    <property type="entry name" value="Integrin-linked_kinase"/>
    <property type="match status" value="1"/>
</dbReference>
<evidence type="ECO:0000313" key="9">
    <source>
        <dbReference type="EMBL" id="KAL1523404.1"/>
    </source>
</evidence>
<evidence type="ECO:0000256" key="2">
    <source>
        <dbReference type="ARBA" id="ARBA00022741"/>
    </source>
</evidence>
<sequence length="594" mass="64360">MLSSIFETREQKARGMLSAAEKGDERQLRRLLRSNSNLVAKDKYGYSPLHWAAYNGHEGAVRLLLEKNADLEATDWAGNSPLHLAAFHGHEGAVRLLLEKKADIAARGEYCRSPLHWAARYGHEGVVRLLLQTNADTAARDEEGASPLHWAASNGHEGAVRLLLEKTADLAARNKEGRTALDEAVSQGHSAVVALLKHIPASTSRPQQAPVGQGGITQAVAQLSPRPPAATLQPAEKDSPVGGELARKREGSEAAEQEAHRGDDLSRERGAREAAEREAFRAQQRSIAVVSMAELRSFTDSFSAANKIGQGGFGSVFRTHQPLPSLPHSGLCAVKRLDAGSMQGHAEVHSEIRVLSACWHEHLLPLVGFCLDEATPCLVYPLMAGSLESRVVDPPQGQQRFSWQERVRAVRDATRALVYLHTPLPAKNVVLHRDVKPSNILLDAQGNAKLADVGLAREAPELQGGVTHLTTKNVIGTPGFIDPLYTQSGRFSELTDGYAMGVTLLVCLGGRSAIEVVDRFGDALERVASAANFTDPAAEWPLEVAEQALEIVRGLMWGRTPSRRTTLQEALSRLERMADAQGLRPGITDAINYS</sequence>
<dbReference type="SUPFAM" id="SSF48403">
    <property type="entry name" value="Ankyrin repeat"/>
    <property type="match status" value="1"/>
</dbReference>
<dbReference type="GO" id="GO:0005524">
    <property type="term" value="F:ATP binding"/>
    <property type="evidence" value="ECO:0007669"/>
    <property type="project" value="UniProtKB-UniRule"/>
</dbReference>
<evidence type="ECO:0000256" key="3">
    <source>
        <dbReference type="ARBA" id="ARBA00022840"/>
    </source>
</evidence>
<keyword evidence="1" id="KW-0677">Repeat</keyword>
<dbReference type="SMART" id="SM00220">
    <property type="entry name" value="S_TKc"/>
    <property type="match status" value="1"/>
</dbReference>
<keyword evidence="2 6" id="KW-0547">Nucleotide-binding</keyword>
<dbReference type="EMBL" id="JBGBPQ010000006">
    <property type="protein sequence ID" value="KAL1523404.1"/>
    <property type="molecule type" value="Genomic_DNA"/>
</dbReference>
<dbReference type="PROSITE" id="PS50297">
    <property type="entry name" value="ANK_REP_REGION"/>
    <property type="match status" value="4"/>
</dbReference>
<evidence type="ECO:0000256" key="7">
    <source>
        <dbReference type="SAM" id="MobiDB-lite"/>
    </source>
</evidence>
<evidence type="ECO:0000256" key="4">
    <source>
        <dbReference type="ARBA" id="ARBA00023043"/>
    </source>
</evidence>
<dbReference type="PANTHER" id="PTHR24171">
    <property type="entry name" value="ANKYRIN REPEAT DOMAIN-CONTAINING PROTEIN 39-RELATED"/>
    <property type="match status" value="1"/>
</dbReference>
<dbReference type="GO" id="GO:0004672">
    <property type="term" value="F:protein kinase activity"/>
    <property type="evidence" value="ECO:0007669"/>
    <property type="project" value="InterPro"/>
</dbReference>
<accession>A0AB34JRY1</accession>
<evidence type="ECO:0000256" key="1">
    <source>
        <dbReference type="ARBA" id="ARBA00022737"/>
    </source>
</evidence>